<dbReference type="Gene3D" id="3.20.20.70">
    <property type="entry name" value="Aldolase class I"/>
    <property type="match status" value="1"/>
</dbReference>
<dbReference type="AlphaFoldDB" id="A0A1H0MQ55"/>
<sequence>MTADLSLHLVTDHRVPFARLRDLVDEAVTAGVSVVQLRDKVASGAELFARTLDLADVIAGRCTFVVDDRLDIVLAARERVGTTVGPTGDRARVDGVHLGQSDLPVDAARALLGPDALIGWTANTPAHLTAAEALPAGTVDYLGVGVIRATSTKPDHPRPLGIDGFGELAASAPLPCVAIGGIGLDDVTALRRAGAAGVAVVSLVSEADDPGEVVRHLRAAWEDGA</sequence>
<feature type="binding site" evidence="10">
    <location>
        <position position="121"/>
    </location>
    <ligand>
        <name>4-amino-2-methyl-5-(diphosphooxymethyl)pyrimidine</name>
        <dbReference type="ChEBI" id="CHEBI:57841"/>
    </ligand>
</feature>
<comment type="cofactor">
    <cofactor evidence="10">
        <name>Mg(2+)</name>
        <dbReference type="ChEBI" id="CHEBI:18420"/>
    </cofactor>
    <text evidence="10">Binds 1 Mg(2+) ion per subunit.</text>
</comment>
<comment type="catalytic activity">
    <reaction evidence="7 10">
        <text>4-methyl-5-(2-phosphooxyethyl)-thiazole + 4-amino-2-methyl-5-(diphosphooxymethyl)pyrimidine + H(+) = thiamine phosphate + diphosphate</text>
        <dbReference type="Rhea" id="RHEA:22328"/>
        <dbReference type="ChEBI" id="CHEBI:15378"/>
        <dbReference type="ChEBI" id="CHEBI:33019"/>
        <dbReference type="ChEBI" id="CHEBI:37575"/>
        <dbReference type="ChEBI" id="CHEBI:57841"/>
        <dbReference type="ChEBI" id="CHEBI:58296"/>
        <dbReference type="EC" id="2.5.1.3"/>
    </reaction>
</comment>
<accession>A0A1H0MQ55</accession>
<dbReference type="InterPro" id="IPR022998">
    <property type="entry name" value="ThiamineP_synth_TenI"/>
</dbReference>
<feature type="binding site" evidence="10">
    <location>
        <position position="67"/>
    </location>
    <ligand>
        <name>4-amino-2-methyl-5-(diphosphooxymethyl)pyrimidine</name>
        <dbReference type="ChEBI" id="CHEBI:57841"/>
    </ligand>
</feature>
<dbReference type="UniPathway" id="UPA00060">
    <property type="reaction ID" value="UER00141"/>
</dbReference>
<keyword evidence="4 10" id="KW-0479">Metal-binding</keyword>
<dbReference type="EC" id="2.5.1.3" evidence="10"/>
<dbReference type="InterPro" id="IPR034291">
    <property type="entry name" value="TMP_synthase"/>
</dbReference>
<comment type="function">
    <text evidence="1 10">Condenses 4-methyl-5-(beta-hydroxyethyl)thiazole monophosphate (THZ-P) and 2-methyl-4-amino-5-hydroxymethyl pyrimidine pyrophosphate (HMP-PP) to form thiamine monophosphate (TMP).</text>
</comment>
<evidence type="ECO:0000256" key="9">
    <source>
        <dbReference type="ARBA" id="ARBA00047883"/>
    </source>
</evidence>
<feature type="binding site" evidence="10">
    <location>
        <position position="68"/>
    </location>
    <ligand>
        <name>Mg(2+)</name>
        <dbReference type="ChEBI" id="CHEBI:18420"/>
    </ligand>
</feature>
<evidence type="ECO:0000256" key="8">
    <source>
        <dbReference type="ARBA" id="ARBA00047851"/>
    </source>
</evidence>
<dbReference type="GO" id="GO:0000287">
    <property type="term" value="F:magnesium ion binding"/>
    <property type="evidence" value="ECO:0007669"/>
    <property type="project" value="UniProtKB-UniRule"/>
</dbReference>
<feature type="binding site" evidence="10">
    <location>
        <begin position="150"/>
        <end position="152"/>
    </location>
    <ligand>
        <name>2-[(2R,5Z)-2-carboxy-4-methylthiazol-5(2H)-ylidene]ethyl phosphate</name>
        <dbReference type="ChEBI" id="CHEBI:62899"/>
    </ligand>
</feature>
<evidence type="ECO:0000313" key="12">
    <source>
        <dbReference type="EMBL" id="SDO82280.1"/>
    </source>
</evidence>
<organism evidence="12 13">
    <name type="scientific">Microbacterium testaceum (strain StLB037)</name>
    <dbReference type="NCBI Taxonomy" id="979556"/>
    <lineage>
        <taxon>Bacteria</taxon>
        <taxon>Bacillati</taxon>
        <taxon>Actinomycetota</taxon>
        <taxon>Actinomycetes</taxon>
        <taxon>Micrococcales</taxon>
        <taxon>Microbacteriaceae</taxon>
        <taxon>Microbacterium</taxon>
    </lineage>
</organism>
<feature type="binding site" evidence="10">
    <location>
        <begin position="36"/>
        <end position="40"/>
    </location>
    <ligand>
        <name>4-amino-2-methyl-5-(diphosphooxymethyl)pyrimidine</name>
        <dbReference type="ChEBI" id="CHEBI:57841"/>
    </ligand>
</feature>
<dbReference type="InterPro" id="IPR036206">
    <property type="entry name" value="ThiamineP_synth_sf"/>
</dbReference>
<dbReference type="PANTHER" id="PTHR20857">
    <property type="entry name" value="THIAMINE-PHOSPHATE PYROPHOSPHORYLASE"/>
    <property type="match status" value="1"/>
</dbReference>
<dbReference type="GO" id="GO:0009228">
    <property type="term" value="P:thiamine biosynthetic process"/>
    <property type="evidence" value="ECO:0007669"/>
    <property type="project" value="UniProtKB-KW"/>
</dbReference>
<dbReference type="SUPFAM" id="SSF51391">
    <property type="entry name" value="Thiamin phosphate synthase"/>
    <property type="match status" value="1"/>
</dbReference>
<dbReference type="HAMAP" id="MF_00097">
    <property type="entry name" value="TMP_synthase"/>
    <property type="match status" value="1"/>
</dbReference>
<dbReference type="RefSeq" id="WP_074694680.1">
    <property type="nucleotide sequence ID" value="NZ_FNJN01000002.1"/>
</dbReference>
<feature type="domain" description="Thiamine phosphate synthase/TenI" evidence="11">
    <location>
        <begin position="7"/>
        <end position="202"/>
    </location>
</feature>
<feature type="binding site" evidence="10">
    <location>
        <position position="102"/>
    </location>
    <ligand>
        <name>Mg(2+)</name>
        <dbReference type="ChEBI" id="CHEBI:18420"/>
    </ligand>
</feature>
<reference evidence="12 13" key="1">
    <citation type="submission" date="2016-10" db="EMBL/GenBank/DDBJ databases">
        <authorList>
            <person name="de Groot N.N."/>
        </authorList>
    </citation>
    <scope>NUCLEOTIDE SEQUENCE [LARGE SCALE GENOMIC DNA]</scope>
    <source>
        <strain evidence="12 13">StLB037</strain>
    </source>
</reference>
<dbReference type="InterPro" id="IPR013785">
    <property type="entry name" value="Aldolase_TIM"/>
</dbReference>
<dbReference type="GO" id="GO:0009229">
    <property type="term" value="P:thiamine diphosphate biosynthetic process"/>
    <property type="evidence" value="ECO:0007669"/>
    <property type="project" value="UniProtKB-UniRule"/>
</dbReference>
<keyword evidence="6 10" id="KW-0784">Thiamine biosynthesis</keyword>
<gene>
    <name evidence="10" type="primary">thiE</name>
    <name evidence="12" type="ORF">SAMN04487788_1085</name>
</gene>
<comment type="pathway">
    <text evidence="2 10">Cofactor biosynthesis; thiamine diphosphate biosynthesis; thiamine phosphate from 4-amino-2-methyl-5-diphosphomethylpyrimidine and 4-methyl-5-(2-phosphoethyl)-thiazole: step 1/1.</text>
</comment>
<protein>
    <recommendedName>
        <fullName evidence="10">Thiamine-phosphate synthase</fullName>
        <shortName evidence="10">TP synthase</shortName>
        <shortName evidence="10">TPS</shortName>
        <ecNumber evidence="10">2.5.1.3</ecNumber>
    </recommendedName>
    <alternativeName>
        <fullName evidence="10">Thiamine-phosphate pyrophosphorylase</fullName>
        <shortName evidence="10">TMP pyrophosphorylase</shortName>
        <shortName evidence="10">TMP-PPase</shortName>
    </alternativeName>
</protein>
<dbReference type="GO" id="GO:0004789">
    <property type="term" value="F:thiamine-phosphate diphosphorylase activity"/>
    <property type="evidence" value="ECO:0007669"/>
    <property type="project" value="UniProtKB-UniRule"/>
</dbReference>
<comment type="catalytic activity">
    <reaction evidence="8 10">
        <text>2-(2-carboxy-4-methylthiazol-5-yl)ethyl phosphate + 4-amino-2-methyl-5-(diphosphooxymethyl)pyrimidine + 2 H(+) = thiamine phosphate + CO2 + diphosphate</text>
        <dbReference type="Rhea" id="RHEA:47848"/>
        <dbReference type="ChEBI" id="CHEBI:15378"/>
        <dbReference type="ChEBI" id="CHEBI:16526"/>
        <dbReference type="ChEBI" id="CHEBI:33019"/>
        <dbReference type="ChEBI" id="CHEBI:37575"/>
        <dbReference type="ChEBI" id="CHEBI:57841"/>
        <dbReference type="ChEBI" id="CHEBI:62890"/>
        <dbReference type="EC" id="2.5.1.3"/>
    </reaction>
</comment>
<dbReference type="Proteomes" id="UP000186456">
    <property type="component" value="Unassembled WGS sequence"/>
</dbReference>
<dbReference type="Pfam" id="PF02581">
    <property type="entry name" value="TMP-TENI"/>
    <property type="match status" value="1"/>
</dbReference>
<evidence type="ECO:0000256" key="3">
    <source>
        <dbReference type="ARBA" id="ARBA00022679"/>
    </source>
</evidence>
<evidence type="ECO:0000256" key="1">
    <source>
        <dbReference type="ARBA" id="ARBA00003814"/>
    </source>
</evidence>
<proteinExistence type="inferred from homology"/>
<dbReference type="PANTHER" id="PTHR20857:SF15">
    <property type="entry name" value="THIAMINE-PHOSPHATE SYNTHASE"/>
    <property type="match status" value="1"/>
</dbReference>
<dbReference type="EMBL" id="FNJN01000002">
    <property type="protein sequence ID" value="SDO82280.1"/>
    <property type="molecule type" value="Genomic_DNA"/>
</dbReference>
<evidence type="ECO:0000256" key="5">
    <source>
        <dbReference type="ARBA" id="ARBA00022842"/>
    </source>
</evidence>
<evidence type="ECO:0000256" key="4">
    <source>
        <dbReference type="ARBA" id="ARBA00022723"/>
    </source>
</evidence>
<dbReference type="CDD" id="cd00564">
    <property type="entry name" value="TMP_TenI"/>
    <property type="match status" value="1"/>
</dbReference>
<keyword evidence="3 10" id="KW-0808">Transferase</keyword>
<evidence type="ECO:0000313" key="13">
    <source>
        <dbReference type="Proteomes" id="UP000186456"/>
    </source>
</evidence>
<name>A0A1H0MQ55_MICTS</name>
<comment type="similarity">
    <text evidence="10">Belongs to the thiamine-phosphate synthase family.</text>
</comment>
<evidence type="ECO:0000256" key="2">
    <source>
        <dbReference type="ARBA" id="ARBA00005165"/>
    </source>
</evidence>
<feature type="binding site" evidence="10">
    <location>
        <position position="153"/>
    </location>
    <ligand>
        <name>4-amino-2-methyl-5-(diphosphooxymethyl)pyrimidine</name>
        <dbReference type="ChEBI" id="CHEBI:57841"/>
    </ligand>
</feature>
<evidence type="ECO:0000259" key="11">
    <source>
        <dbReference type="Pfam" id="PF02581"/>
    </source>
</evidence>
<evidence type="ECO:0000256" key="7">
    <source>
        <dbReference type="ARBA" id="ARBA00047334"/>
    </source>
</evidence>
<feature type="binding site" evidence="10">
    <location>
        <position position="181"/>
    </location>
    <ligand>
        <name>2-[(2R,5Z)-2-carboxy-4-methylthiazol-5(2H)-ylidene]ethyl phosphate</name>
        <dbReference type="ChEBI" id="CHEBI:62899"/>
    </ligand>
</feature>
<feature type="binding site" evidence="10">
    <location>
        <begin position="201"/>
        <end position="202"/>
    </location>
    <ligand>
        <name>2-[(2R,5Z)-2-carboxy-4-methylthiazol-5(2H)-ylidene]ethyl phosphate</name>
        <dbReference type="ChEBI" id="CHEBI:62899"/>
    </ligand>
</feature>
<evidence type="ECO:0000256" key="6">
    <source>
        <dbReference type="ARBA" id="ARBA00022977"/>
    </source>
</evidence>
<keyword evidence="5 10" id="KW-0460">Magnesium</keyword>
<comment type="catalytic activity">
    <reaction evidence="9 10">
        <text>2-[(2R,5Z)-2-carboxy-4-methylthiazol-5(2H)-ylidene]ethyl phosphate + 4-amino-2-methyl-5-(diphosphooxymethyl)pyrimidine + 2 H(+) = thiamine phosphate + CO2 + diphosphate</text>
        <dbReference type="Rhea" id="RHEA:47844"/>
        <dbReference type="ChEBI" id="CHEBI:15378"/>
        <dbReference type="ChEBI" id="CHEBI:16526"/>
        <dbReference type="ChEBI" id="CHEBI:33019"/>
        <dbReference type="ChEBI" id="CHEBI:37575"/>
        <dbReference type="ChEBI" id="CHEBI:57841"/>
        <dbReference type="ChEBI" id="CHEBI:62899"/>
        <dbReference type="EC" id="2.5.1.3"/>
    </reaction>
</comment>
<dbReference type="GO" id="GO:0005737">
    <property type="term" value="C:cytoplasm"/>
    <property type="evidence" value="ECO:0007669"/>
    <property type="project" value="TreeGrafter"/>
</dbReference>
<evidence type="ECO:0000256" key="10">
    <source>
        <dbReference type="HAMAP-Rule" id="MF_00097"/>
    </source>
</evidence>